<dbReference type="SUPFAM" id="SSF56112">
    <property type="entry name" value="Protein kinase-like (PK-like)"/>
    <property type="match status" value="1"/>
</dbReference>
<keyword evidence="1" id="KW-0853">WD repeat</keyword>
<dbReference type="PROSITE" id="PS50011">
    <property type="entry name" value="PROTEIN_KINASE_DOM"/>
    <property type="match status" value="1"/>
</dbReference>
<dbReference type="GO" id="GO:0004674">
    <property type="term" value="F:protein serine/threonine kinase activity"/>
    <property type="evidence" value="ECO:0007669"/>
    <property type="project" value="InterPro"/>
</dbReference>
<dbReference type="InterPro" id="IPR011009">
    <property type="entry name" value="Kinase-like_dom_sf"/>
</dbReference>
<accession>A0A6B2LCU2</accession>
<dbReference type="GO" id="GO:0016236">
    <property type="term" value="P:macroautophagy"/>
    <property type="evidence" value="ECO:0007669"/>
    <property type="project" value="InterPro"/>
</dbReference>
<protein>
    <recommendedName>
        <fullName evidence="2">Protein kinase domain-containing protein</fullName>
    </recommendedName>
</protein>
<dbReference type="GO" id="GO:0006623">
    <property type="term" value="P:protein targeting to vacuole"/>
    <property type="evidence" value="ECO:0007669"/>
    <property type="project" value="TreeGrafter"/>
</dbReference>
<dbReference type="Pfam" id="PF00069">
    <property type="entry name" value="Pkinase"/>
    <property type="match status" value="1"/>
</dbReference>
<dbReference type="PROSITE" id="PS00108">
    <property type="entry name" value="PROTEIN_KINASE_ST"/>
    <property type="match status" value="1"/>
</dbReference>
<proteinExistence type="predicted"/>
<dbReference type="InterPro" id="IPR000719">
    <property type="entry name" value="Prot_kinase_dom"/>
</dbReference>
<dbReference type="GO" id="GO:0045324">
    <property type="term" value="P:late endosome to vacuole transport"/>
    <property type="evidence" value="ECO:0007669"/>
    <property type="project" value="InterPro"/>
</dbReference>
<reference evidence="3" key="1">
    <citation type="journal article" date="2020" name="J. Eukaryot. Microbiol.">
        <title>De novo Sequencing, Assembly and Annotation of the Transcriptome for the Free-Living Testate Amoeba Arcella intermedia.</title>
        <authorList>
            <person name="Ribeiro G.M."/>
            <person name="Porfirio-Sousa A.L."/>
            <person name="Maurer-Alcala X.X."/>
            <person name="Katz L.A."/>
            <person name="Lahr D.J.G."/>
        </authorList>
    </citation>
    <scope>NUCLEOTIDE SEQUENCE</scope>
</reference>
<dbReference type="PANTHER" id="PTHR17583">
    <property type="entry name" value="PHOSPHOINOSITIDE 3-KINASE REGULATORY SUBUNIT 4"/>
    <property type="match status" value="1"/>
</dbReference>
<dbReference type="PANTHER" id="PTHR17583:SF0">
    <property type="entry name" value="PHOSPHOINOSITIDE 3-KINASE REGULATORY SUBUNIT 4"/>
    <property type="match status" value="1"/>
</dbReference>
<dbReference type="InterPro" id="IPR045162">
    <property type="entry name" value="Vps15-like"/>
</dbReference>
<evidence type="ECO:0000256" key="1">
    <source>
        <dbReference type="ARBA" id="ARBA00022574"/>
    </source>
</evidence>
<dbReference type="GO" id="GO:0005770">
    <property type="term" value="C:late endosome"/>
    <property type="evidence" value="ECO:0007669"/>
    <property type="project" value="TreeGrafter"/>
</dbReference>
<dbReference type="GO" id="GO:0005524">
    <property type="term" value="F:ATP binding"/>
    <property type="evidence" value="ECO:0007669"/>
    <property type="project" value="InterPro"/>
</dbReference>
<evidence type="ECO:0000313" key="3">
    <source>
        <dbReference type="EMBL" id="NDV34863.1"/>
    </source>
</evidence>
<dbReference type="GO" id="GO:0034271">
    <property type="term" value="C:phosphatidylinositol 3-kinase complex, class III, type I"/>
    <property type="evidence" value="ECO:0007669"/>
    <property type="project" value="TreeGrafter"/>
</dbReference>
<dbReference type="SMART" id="SM00220">
    <property type="entry name" value="S_TKc"/>
    <property type="match status" value="1"/>
</dbReference>
<dbReference type="GO" id="GO:0071561">
    <property type="term" value="C:nucleus-vacuole junction"/>
    <property type="evidence" value="ECO:0007669"/>
    <property type="project" value="TreeGrafter"/>
</dbReference>
<dbReference type="EMBL" id="GIBP01005894">
    <property type="protein sequence ID" value="NDV34863.1"/>
    <property type="molecule type" value="Transcribed_RNA"/>
</dbReference>
<name>A0A6B2LCU2_9EUKA</name>
<dbReference type="InterPro" id="IPR008271">
    <property type="entry name" value="Ser/Thr_kinase_AS"/>
</dbReference>
<dbReference type="AlphaFoldDB" id="A0A6B2LCU2"/>
<dbReference type="Gene3D" id="1.10.510.10">
    <property type="entry name" value="Transferase(Phosphotransferase) domain 1"/>
    <property type="match status" value="1"/>
</dbReference>
<feature type="domain" description="Protein kinase" evidence="2">
    <location>
        <begin position="18"/>
        <end position="280"/>
    </location>
</feature>
<sequence>MGNQLASEVYFDELPEGYTIVQQLGKSRFLKTLQCSCVDGQLVVKAYIKNTDEDSSLIQKYQNELKAIHTQIQYYVNPNVLTFQTFDQNDKAGYMMRQYIHNNLYERMHTRPFLIDIEKLWLTYQLMKAVERCHFFGISHRDIKTENVLVTSWNWLYLTDFAPYKPTYIPEDNPANFYYFYDSCERRKCCIAPERYYTGEIPQEVEEYDLAKMDVFSLGCTIAELWIESGLFTYSELIQYKRGTYDPQSKISKISNPTIQNMVRIMIEKDKTLRPSVTDP</sequence>
<evidence type="ECO:0000259" key="2">
    <source>
        <dbReference type="PROSITE" id="PS50011"/>
    </source>
</evidence>
<dbReference type="GO" id="GO:0034272">
    <property type="term" value="C:phosphatidylinositol 3-kinase complex, class III, type II"/>
    <property type="evidence" value="ECO:0007669"/>
    <property type="project" value="TreeGrafter"/>
</dbReference>
<organism evidence="3">
    <name type="scientific">Arcella intermedia</name>
    <dbReference type="NCBI Taxonomy" id="1963864"/>
    <lineage>
        <taxon>Eukaryota</taxon>
        <taxon>Amoebozoa</taxon>
        <taxon>Tubulinea</taxon>
        <taxon>Elardia</taxon>
        <taxon>Arcellinida</taxon>
        <taxon>Sphaerothecina</taxon>
        <taxon>Arcellidae</taxon>
        <taxon>Arcella</taxon>
    </lineage>
</organism>